<comment type="subcellular location">
    <subcellularLocation>
        <location evidence="4">Cytoplasm</location>
    </subcellularLocation>
</comment>
<keyword evidence="1 4" id="KW-0963">Cytoplasm</keyword>
<feature type="binding site" evidence="4">
    <location>
        <position position="71"/>
    </location>
    <ligand>
        <name>Zn(2+)</name>
        <dbReference type="ChEBI" id="CHEBI:29105"/>
    </ligand>
</feature>
<protein>
    <recommendedName>
        <fullName evidence="4">Protein SprT-like</fullName>
    </recommendedName>
</protein>
<evidence type="ECO:0000313" key="7">
    <source>
        <dbReference type="Proteomes" id="UP000318138"/>
    </source>
</evidence>
<feature type="domain" description="SprT-like" evidence="5">
    <location>
        <begin position="4"/>
        <end position="149"/>
    </location>
</feature>
<evidence type="ECO:0000313" key="6">
    <source>
        <dbReference type="EMBL" id="QKS70201.1"/>
    </source>
</evidence>
<reference evidence="7" key="1">
    <citation type="submission" date="2019-07" db="EMBL/GenBank/DDBJ databases">
        <title>Bacillus alkalisoli sp. nov. isolated from saline soil.</title>
        <authorList>
            <person name="Sun J.-Q."/>
            <person name="Xu L."/>
        </authorList>
    </citation>
    <scope>NUCLEOTIDE SEQUENCE [LARGE SCALE GENOMIC DNA]</scope>
    <source>
        <strain evidence="7">M4U3P1</strain>
    </source>
</reference>
<feature type="binding site" evidence="4">
    <location>
        <position position="67"/>
    </location>
    <ligand>
        <name>Zn(2+)</name>
        <dbReference type="ChEBI" id="CHEBI:29105"/>
    </ligand>
</feature>
<keyword evidence="7" id="KW-1185">Reference proteome</keyword>
<dbReference type="GO" id="GO:0008270">
    <property type="term" value="F:zinc ion binding"/>
    <property type="evidence" value="ECO:0007669"/>
    <property type="project" value="UniProtKB-UniRule"/>
</dbReference>
<dbReference type="InterPro" id="IPR006640">
    <property type="entry name" value="SprT-like_domain"/>
</dbReference>
<dbReference type="NCBIfam" id="NF003339">
    <property type="entry name" value="PRK04351.1"/>
    <property type="match status" value="1"/>
</dbReference>
<dbReference type="SMART" id="SM00731">
    <property type="entry name" value="SprT"/>
    <property type="match status" value="1"/>
</dbReference>
<evidence type="ECO:0000256" key="2">
    <source>
        <dbReference type="ARBA" id="ARBA00022723"/>
    </source>
</evidence>
<feature type="active site" evidence="4">
    <location>
        <position position="68"/>
    </location>
</feature>
<dbReference type="Proteomes" id="UP000318138">
    <property type="component" value="Chromosome"/>
</dbReference>
<dbReference type="GO" id="GO:0006950">
    <property type="term" value="P:response to stress"/>
    <property type="evidence" value="ECO:0007669"/>
    <property type="project" value="UniProtKB-ARBA"/>
</dbReference>
<sequence>MNDKDLQQLTESISMEYFKRPFLHRAFFNPRLRTTGGRYSLGTHDIEINPRHFEYFGEEEVVSIIKHELCHYHLHILGMGYQHKDEDFKLLLKQVGGSRHCKTIPNSRSTSSKLHIYECESCALQFTRRRQMNTKKYVCGRCQGSLKKIVTKTFKKPLTVN</sequence>
<organism evidence="6 7">
    <name type="scientific">Paenalkalicoccus suaedae</name>
    <dbReference type="NCBI Taxonomy" id="2592382"/>
    <lineage>
        <taxon>Bacteria</taxon>
        <taxon>Bacillati</taxon>
        <taxon>Bacillota</taxon>
        <taxon>Bacilli</taxon>
        <taxon>Bacillales</taxon>
        <taxon>Bacillaceae</taxon>
        <taxon>Paenalkalicoccus</taxon>
    </lineage>
</organism>
<gene>
    <name evidence="6" type="ORF">FLK61_25880</name>
</gene>
<evidence type="ECO:0000256" key="4">
    <source>
        <dbReference type="HAMAP-Rule" id="MF_00745"/>
    </source>
</evidence>
<keyword evidence="3 4" id="KW-0862">Zinc</keyword>
<evidence type="ECO:0000256" key="1">
    <source>
        <dbReference type="ARBA" id="ARBA00022490"/>
    </source>
</evidence>
<dbReference type="KEGG" id="psua:FLK61_25880"/>
<proteinExistence type="inferred from homology"/>
<evidence type="ECO:0000259" key="5">
    <source>
        <dbReference type="SMART" id="SM00731"/>
    </source>
</evidence>
<dbReference type="RefSeq" id="WP_176008241.1">
    <property type="nucleotide sequence ID" value="NZ_CP041372.2"/>
</dbReference>
<dbReference type="EMBL" id="CP041372">
    <property type="protein sequence ID" value="QKS70201.1"/>
    <property type="molecule type" value="Genomic_DNA"/>
</dbReference>
<name>A0A859FBU6_9BACI</name>
<dbReference type="HAMAP" id="MF_00745">
    <property type="entry name" value="SprT_like"/>
    <property type="match status" value="1"/>
</dbReference>
<dbReference type="InterPro" id="IPR023524">
    <property type="entry name" value="Uncharacterised_SprT-like"/>
</dbReference>
<dbReference type="AlphaFoldDB" id="A0A859FBU6"/>
<accession>A0A859FBU6</accession>
<dbReference type="Pfam" id="PF10263">
    <property type="entry name" value="SprT-like"/>
    <property type="match status" value="1"/>
</dbReference>
<dbReference type="GO" id="GO:0005737">
    <property type="term" value="C:cytoplasm"/>
    <property type="evidence" value="ECO:0007669"/>
    <property type="project" value="UniProtKB-SubCell"/>
</dbReference>
<comment type="similarity">
    <text evidence="4">Belongs to the SprT family.</text>
</comment>
<evidence type="ECO:0000256" key="3">
    <source>
        <dbReference type="ARBA" id="ARBA00022833"/>
    </source>
</evidence>
<keyword evidence="2 4" id="KW-0479">Metal-binding</keyword>
<comment type="cofactor">
    <cofactor evidence="4">
        <name>Zn(2+)</name>
        <dbReference type="ChEBI" id="CHEBI:29105"/>
    </cofactor>
    <text evidence="4">Binds 1 zinc ion.</text>
</comment>